<proteinExistence type="predicted"/>
<dbReference type="GeneID" id="14885782"/>
<sequence>MPVKIDAFHMMIVSKYFPSIEDLINLEFVCSKFQGNMEKFHFNPFSLTPKTRKYFPHLQTIFLYTPDDEIFDDDEVAQRSCQYLINYTTSLSKRNVKVLYPRIEFNSKDAVFNTAIPTCVVSIKSHCFKRLSLNEIDIPERVSSIGEHAFEDCKYLKEITFPLCVVQMQESAFEGCLSLTSIILPKALRTIGYKAFYNCSKLKNVDFGENLVEIQSFAFRGCLSLKDVNLPETIETVDTEAFLACINLKTIKIPDNVTTITLRNNIKSALKRALKMY</sequence>
<dbReference type="AlphaFoldDB" id="L7FL81"/>
<dbReference type="PANTHER" id="PTHR45661:SF3">
    <property type="entry name" value="IG-LIKE DOMAIN-CONTAINING PROTEIN"/>
    <property type="match status" value="1"/>
</dbReference>
<dbReference type="InterPro" id="IPR032675">
    <property type="entry name" value="LRR_dom_sf"/>
</dbReference>
<dbReference type="KEGG" id="eiv:EIN_517370"/>
<dbReference type="SUPFAM" id="SSF52058">
    <property type="entry name" value="L domain-like"/>
    <property type="match status" value="1"/>
</dbReference>
<dbReference type="EMBL" id="KB206909">
    <property type="protein sequence ID" value="ELP86811.1"/>
    <property type="molecule type" value="Genomic_DNA"/>
</dbReference>
<accession>L7FL81</accession>
<name>L7FL81_ENTIV</name>
<dbReference type="VEuPathDB" id="AmoebaDB:EIN_517370"/>
<dbReference type="RefSeq" id="XP_004253582.1">
    <property type="nucleotide sequence ID" value="XM_004253534.1"/>
</dbReference>
<dbReference type="PANTHER" id="PTHR45661">
    <property type="entry name" value="SURFACE ANTIGEN"/>
    <property type="match status" value="1"/>
</dbReference>
<dbReference type="Proteomes" id="UP000014680">
    <property type="component" value="Unassembled WGS sequence"/>
</dbReference>
<gene>
    <name evidence="1" type="ORF">EIN_517370</name>
</gene>
<evidence type="ECO:0000313" key="1">
    <source>
        <dbReference type="EMBL" id="ELP86811.1"/>
    </source>
</evidence>
<dbReference type="InterPro" id="IPR026906">
    <property type="entry name" value="LRR_5"/>
</dbReference>
<organism evidence="1 2">
    <name type="scientific">Entamoeba invadens IP1</name>
    <dbReference type="NCBI Taxonomy" id="370355"/>
    <lineage>
        <taxon>Eukaryota</taxon>
        <taxon>Amoebozoa</taxon>
        <taxon>Evosea</taxon>
        <taxon>Archamoebae</taxon>
        <taxon>Mastigamoebida</taxon>
        <taxon>Entamoebidae</taxon>
        <taxon>Entamoeba</taxon>
    </lineage>
</organism>
<dbReference type="OrthoDB" id="25856at2759"/>
<keyword evidence="2" id="KW-1185">Reference proteome</keyword>
<reference evidence="1 2" key="1">
    <citation type="submission" date="2012-10" db="EMBL/GenBank/DDBJ databases">
        <authorList>
            <person name="Zafar N."/>
            <person name="Inman J."/>
            <person name="Hall N."/>
            <person name="Lorenzi H."/>
            <person name="Caler E."/>
        </authorList>
    </citation>
    <scope>NUCLEOTIDE SEQUENCE [LARGE SCALE GENOMIC DNA]</scope>
    <source>
        <strain evidence="1 2">IP1</strain>
    </source>
</reference>
<protein>
    <recommendedName>
        <fullName evidence="3">Leucine rich repeat containing protein BspA family protein</fullName>
    </recommendedName>
</protein>
<dbReference type="Pfam" id="PF13306">
    <property type="entry name" value="LRR_5"/>
    <property type="match status" value="1"/>
</dbReference>
<evidence type="ECO:0008006" key="3">
    <source>
        <dbReference type="Google" id="ProtNLM"/>
    </source>
</evidence>
<evidence type="ECO:0000313" key="2">
    <source>
        <dbReference type="Proteomes" id="UP000014680"/>
    </source>
</evidence>
<dbReference type="InterPro" id="IPR053139">
    <property type="entry name" value="Surface_bspA-like"/>
</dbReference>
<dbReference type="Gene3D" id="3.80.10.10">
    <property type="entry name" value="Ribonuclease Inhibitor"/>
    <property type="match status" value="2"/>
</dbReference>